<reference evidence="6" key="1">
    <citation type="submission" date="2021-10" db="EMBL/GenBank/DDBJ databases">
        <title>Tamlana sargassums sp. nov., and Tamlana laminarinivorans sp. nov., two new bacteria isolated from the brown alga.</title>
        <authorList>
            <person name="Li J."/>
        </authorList>
    </citation>
    <scope>NUCLEOTIDE SEQUENCE</scope>
    <source>
        <strain evidence="6">62-3</strain>
    </source>
</reference>
<dbReference type="Proteomes" id="UP001139286">
    <property type="component" value="Unassembled WGS sequence"/>
</dbReference>
<dbReference type="InterPro" id="IPR039420">
    <property type="entry name" value="WalR-like"/>
</dbReference>
<sequence length="213" mass="24305">MKTHNIVIVEDHNLLSQAIAGLVNSFENFVVRYTCKNGKELLTKLKTQENIPDVILMDVNMPILNGIETTEILKHEYPNIKVLALSVEENEATIIKMLKAGAKGYLLKDVEKNILETALNETITQGYYHTKDVSNILINSLTEDNSSSVKLKDREIEFIKYTCSEMTYKEIAEKMFLSPKTIDGYRDNLFQKLKVKNRIGLVLYAIKNGIYKV</sequence>
<dbReference type="RefSeq" id="WP_226695681.1">
    <property type="nucleotide sequence ID" value="NZ_JAJAPX010000003.1"/>
</dbReference>
<feature type="domain" description="Response regulatory" evidence="5">
    <location>
        <begin position="5"/>
        <end position="123"/>
    </location>
</feature>
<dbReference type="InterPro" id="IPR058245">
    <property type="entry name" value="NreC/VraR/RcsB-like_REC"/>
</dbReference>
<gene>
    <name evidence="6" type="ORF">LG651_08345</name>
</gene>
<dbReference type="GO" id="GO:0003677">
    <property type="term" value="F:DNA binding"/>
    <property type="evidence" value="ECO:0007669"/>
    <property type="project" value="UniProtKB-KW"/>
</dbReference>
<evidence type="ECO:0000259" key="4">
    <source>
        <dbReference type="PROSITE" id="PS50043"/>
    </source>
</evidence>
<feature type="domain" description="HTH luxR-type" evidence="4">
    <location>
        <begin position="144"/>
        <end position="209"/>
    </location>
</feature>
<keyword evidence="2" id="KW-0238">DNA-binding</keyword>
<dbReference type="EMBL" id="JAJAPX010000003">
    <property type="protein sequence ID" value="MCB4808259.1"/>
    <property type="molecule type" value="Genomic_DNA"/>
</dbReference>
<dbReference type="Pfam" id="PF00072">
    <property type="entry name" value="Response_reg"/>
    <property type="match status" value="1"/>
</dbReference>
<dbReference type="SMART" id="SM00421">
    <property type="entry name" value="HTH_LUXR"/>
    <property type="match status" value="1"/>
</dbReference>
<feature type="modified residue" description="4-aspartylphosphate" evidence="3">
    <location>
        <position position="58"/>
    </location>
</feature>
<evidence type="ECO:0000256" key="3">
    <source>
        <dbReference type="PROSITE-ProRule" id="PRU00169"/>
    </source>
</evidence>
<dbReference type="Gene3D" id="3.40.50.2300">
    <property type="match status" value="1"/>
</dbReference>
<evidence type="ECO:0000259" key="5">
    <source>
        <dbReference type="PROSITE" id="PS50110"/>
    </source>
</evidence>
<evidence type="ECO:0000313" key="6">
    <source>
        <dbReference type="EMBL" id="MCB4808259.1"/>
    </source>
</evidence>
<dbReference type="GO" id="GO:0006355">
    <property type="term" value="P:regulation of DNA-templated transcription"/>
    <property type="evidence" value="ECO:0007669"/>
    <property type="project" value="InterPro"/>
</dbReference>
<dbReference type="InterPro" id="IPR011006">
    <property type="entry name" value="CheY-like_superfamily"/>
</dbReference>
<name>A0A9X1I7L3_9FLAO</name>
<dbReference type="CDD" id="cd06170">
    <property type="entry name" value="LuxR_C_like"/>
    <property type="match status" value="1"/>
</dbReference>
<dbReference type="PANTHER" id="PTHR43214:SF43">
    <property type="entry name" value="TWO-COMPONENT RESPONSE REGULATOR"/>
    <property type="match status" value="1"/>
</dbReference>
<dbReference type="CDD" id="cd17535">
    <property type="entry name" value="REC_NarL-like"/>
    <property type="match status" value="1"/>
</dbReference>
<dbReference type="InterPro" id="IPR001789">
    <property type="entry name" value="Sig_transdc_resp-reg_receiver"/>
</dbReference>
<dbReference type="PRINTS" id="PR00038">
    <property type="entry name" value="HTHLUXR"/>
</dbReference>
<dbReference type="Pfam" id="PF00196">
    <property type="entry name" value="GerE"/>
    <property type="match status" value="1"/>
</dbReference>
<accession>A0A9X1I7L3</accession>
<dbReference type="AlphaFoldDB" id="A0A9X1I7L3"/>
<dbReference type="PROSITE" id="PS50110">
    <property type="entry name" value="RESPONSE_REGULATORY"/>
    <property type="match status" value="1"/>
</dbReference>
<evidence type="ECO:0000313" key="7">
    <source>
        <dbReference type="Proteomes" id="UP001139286"/>
    </source>
</evidence>
<organism evidence="6 7">
    <name type="scientific">Neotamlana sargassicola</name>
    <dbReference type="NCBI Taxonomy" id="2883125"/>
    <lineage>
        <taxon>Bacteria</taxon>
        <taxon>Pseudomonadati</taxon>
        <taxon>Bacteroidota</taxon>
        <taxon>Flavobacteriia</taxon>
        <taxon>Flavobacteriales</taxon>
        <taxon>Flavobacteriaceae</taxon>
        <taxon>Neotamlana</taxon>
    </lineage>
</organism>
<dbReference type="SUPFAM" id="SSF52172">
    <property type="entry name" value="CheY-like"/>
    <property type="match status" value="1"/>
</dbReference>
<dbReference type="PROSITE" id="PS50043">
    <property type="entry name" value="HTH_LUXR_2"/>
    <property type="match status" value="1"/>
</dbReference>
<evidence type="ECO:0000256" key="1">
    <source>
        <dbReference type="ARBA" id="ARBA00022553"/>
    </source>
</evidence>
<keyword evidence="7" id="KW-1185">Reference proteome</keyword>
<keyword evidence="1 3" id="KW-0597">Phosphoprotein</keyword>
<dbReference type="GO" id="GO:0000160">
    <property type="term" value="P:phosphorelay signal transduction system"/>
    <property type="evidence" value="ECO:0007669"/>
    <property type="project" value="InterPro"/>
</dbReference>
<evidence type="ECO:0000256" key="2">
    <source>
        <dbReference type="ARBA" id="ARBA00023125"/>
    </source>
</evidence>
<dbReference type="SUPFAM" id="SSF46894">
    <property type="entry name" value="C-terminal effector domain of the bipartite response regulators"/>
    <property type="match status" value="1"/>
</dbReference>
<protein>
    <submittedName>
        <fullName evidence="6">Response regulator transcription factor</fullName>
    </submittedName>
</protein>
<dbReference type="InterPro" id="IPR016032">
    <property type="entry name" value="Sig_transdc_resp-reg_C-effctor"/>
</dbReference>
<proteinExistence type="predicted"/>
<dbReference type="SMART" id="SM00448">
    <property type="entry name" value="REC"/>
    <property type="match status" value="1"/>
</dbReference>
<comment type="caution">
    <text evidence="6">The sequence shown here is derived from an EMBL/GenBank/DDBJ whole genome shotgun (WGS) entry which is preliminary data.</text>
</comment>
<dbReference type="InterPro" id="IPR000792">
    <property type="entry name" value="Tscrpt_reg_LuxR_C"/>
</dbReference>
<dbReference type="PANTHER" id="PTHR43214">
    <property type="entry name" value="TWO-COMPONENT RESPONSE REGULATOR"/>
    <property type="match status" value="1"/>
</dbReference>